<evidence type="ECO:0000256" key="4">
    <source>
        <dbReference type="ARBA" id="ARBA00022701"/>
    </source>
</evidence>
<dbReference type="EMBL" id="HBGU01061999">
    <property type="protein sequence ID" value="CAD9518376.1"/>
    <property type="molecule type" value="Transcribed_RNA"/>
</dbReference>
<comment type="similarity">
    <text evidence="2">Belongs to the SF-assemblin family.</text>
</comment>
<feature type="region of interest" description="Disordered" evidence="7">
    <location>
        <begin position="1"/>
        <end position="34"/>
    </location>
</feature>
<keyword evidence="3" id="KW-0963">Cytoplasm</keyword>
<protein>
    <submittedName>
        <fullName evidence="8">Uncharacterized protein</fullName>
    </submittedName>
</protein>
<dbReference type="PRINTS" id="PR01799">
    <property type="entry name" value="SFASSEMBLIN"/>
</dbReference>
<evidence type="ECO:0000256" key="3">
    <source>
        <dbReference type="ARBA" id="ARBA00022490"/>
    </source>
</evidence>
<feature type="compositionally biased region" description="Low complexity" evidence="7">
    <location>
        <begin position="8"/>
        <end position="19"/>
    </location>
</feature>
<name>A0A7S2IHT4_9EUKA</name>
<evidence type="ECO:0000256" key="6">
    <source>
        <dbReference type="ARBA" id="ARBA00023212"/>
    </source>
</evidence>
<keyword evidence="6" id="KW-0206">Cytoskeleton</keyword>
<organism evidence="8">
    <name type="scientific">Haptolina brevifila</name>
    <dbReference type="NCBI Taxonomy" id="156173"/>
    <lineage>
        <taxon>Eukaryota</taxon>
        <taxon>Haptista</taxon>
        <taxon>Haptophyta</taxon>
        <taxon>Prymnesiophyceae</taxon>
        <taxon>Prymnesiales</taxon>
        <taxon>Prymnesiaceae</taxon>
        <taxon>Haptolina</taxon>
    </lineage>
</organism>
<dbReference type="GO" id="GO:0005200">
    <property type="term" value="F:structural constituent of cytoskeleton"/>
    <property type="evidence" value="ECO:0007669"/>
    <property type="project" value="InterPro"/>
</dbReference>
<evidence type="ECO:0000256" key="7">
    <source>
        <dbReference type="SAM" id="MobiDB-lite"/>
    </source>
</evidence>
<sequence length="295" mass="33880">MPAPAPAPARSSVPVPAEATTEQNVESKKKTRARRQNITGELANLADKFGPIYGEVQDGTTAEYEQQEERLKSIEDNITRVQMALLTEQHRRVDMFKTVQNNLTEQYEIVSGQCHAQLNALRPEIPERVVAWNERLTQGFQNLEEEGIARRRVIKRERLKLLKTVEDFQAQLELEKLDRLNRETYVLQKISEEVTVLTETIEGERSTREIVLGHERDENDRIDAMRDKPDALFKEDMVMRMVRATKDIRQETAKRVYAEQQYVNALESYTKSLQGGLRMVNKKPSSIPVTGQTAS</sequence>
<keyword evidence="4" id="KW-0493">Microtubule</keyword>
<reference evidence="8" key="1">
    <citation type="submission" date="2021-01" db="EMBL/GenBank/DDBJ databases">
        <authorList>
            <person name="Corre E."/>
            <person name="Pelletier E."/>
            <person name="Niang G."/>
            <person name="Scheremetjew M."/>
            <person name="Finn R."/>
            <person name="Kale V."/>
            <person name="Holt S."/>
            <person name="Cochrane G."/>
            <person name="Meng A."/>
            <person name="Brown T."/>
            <person name="Cohen L."/>
        </authorList>
    </citation>
    <scope>NUCLEOTIDE SEQUENCE</scope>
    <source>
        <strain evidence="8">UTEX LB 985</strain>
    </source>
</reference>
<evidence type="ECO:0000256" key="5">
    <source>
        <dbReference type="ARBA" id="ARBA00023054"/>
    </source>
</evidence>
<evidence type="ECO:0000256" key="1">
    <source>
        <dbReference type="ARBA" id="ARBA00004245"/>
    </source>
</evidence>
<evidence type="ECO:0000313" key="8">
    <source>
        <dbReference type="EMBL" id="CAD9518376.1"/>
    </source>
</evidence>
<dbReference type="InterPro" id="IPR008374">
    <property type="entry name" value="SF_assemblin/giardin_b"/>
</dbReference>
<evidence type="ECO:0000256" key="2">
    <source>
        <dbReference type="ARBA" id="ARBA00005678"/>
    </source>
</evidence>
<gene>
    <name evidence="8" type="ORF">CBRE1094_LOCUS33768</name>
</gene>
<accession>A0A7S2IHT4</accession>
<dbReference type="PANTHER" id="PTHR40412:SF1">
    <property type="entry name" value="SF-ASSEMBLIN"/>
    <property type="match status" value="1"/>
</dbReference>
<dbReference type="GO" id="GO:0005874">
    <property type="term" value="C:microtubule"/>
    <property type="evidence" value="ECO:0007669"/>
    <property type="project" value="UniProtKB-KW"/>
</dbReference>
<dbReference type="PANTHER" id="PTHR40412">
    <property type="entry name" value="SF-ASSEMBLIN"/>
    <property type="match status" value="1"/>
</dbReference>
<keyword evidence="5" id="KW-0175">Coiled coil</keyword>
<dbReference type="Pfam" id="PF06705">
    <property type="entry name" value="SF-assemblin"/>
    <property type="match status" value="1"/>
</dbReference>
<comment type="subcellular location">
    <subcellularLocation>
        <location evidence="1">Cytoplasm</location>
        <location evidence="1">Cytoskeleton</location>
    </subcellularLocation>
</comment>
<dbReference type="AlphaFoldDB" id="A0A7S2IHT4"/>
<proteinExistence type="inferred from homology"/>